<protein>
    <submittedName>
        <fullName evidence="1">(Mediterranean fruit fly) hypothetical protein</fullName>
    </submittedName>
</protein>
<proteinExistence type="predicted"/>
<organism evidence="1 2">
    <name type="scientific">Ceratitis capitata</name>
    <name type="common">Mediterranean fruit fly</name>
    <name type="synonym">Tephritis capitata</name>
    <dbReference type="NCBI Taxonomy" id="7213"/>
    <lineage>
        <taxon>Eukaryota</taxon>
        <taxon>Metazoa</taxon>
        <taxon>Ecdysozoa</taxon>
        <taxon>Arthropoda</taxon>
        <taxon>Hexapoda</taxon>
        <taxon>Insecta</taxon>
        <taxon>Pterygota</taxon>
        <taxon>Neoptera</taxon>
        <taxon>Endopterygota</taxon>
        <taxon>Diptera</taxon>
        <taxon>Brachycera</taxon>
        <taxon>Muscomorpha</taxon>
        <taxon>Tephritoidea</taxon>
        <taxon>Tephritidae</taxon>
        <taxon>Ceratitis</taxon>
        <taxon>Ceratitis</taxon>
    </lineage>
</organism>
<evidence type="ECO:0000313" key="1">
    <source>
        <dbReference type="EMBL" id="CAD7011663.1"/>
    </source>
</evidence>
<gene>
    <name evidence="1" type="ORF">CCAP1982_LOCUS19749</name>
</gene>
<reference evidence="1" key="1">
    <citation type="submission" date="2020-11" db="EMBL/GenBank/DDBJ databases">
        <authorList>
            <person name="Whitehead M."/>
        </authorList>
    </citation>
    <scope>NUCLEOTIDE SEQUENCE</scope>
    <source>
        <strain evidence="1">EGII</strain>
    </source>
</reference>
<accession>A0A811VBR0</accession>
<dbReference type="EMBL" id="CAJHJT010000056">
    <property type="protein sequence ID" value="CAD7011663.1"/>
    <property type="molecule type" value="Genomic_DNA"/>
</dbReference>
<evidence type="ECO:0000313" key="2">
    <source>
        <dbReference type="Proteomes" id="UP000606786"/>
    </source>
</evidence>
<dbReference type="Proteomes" id="UP000606786">
    <property type="component" value="Unassembled WGS sequence"/>
</dbReference>
<sequence>NEETINAVNTESDALKRQDFEYCFKQWIYRLKNCIKVNVDYVEKTKKGRNKRNWHDESKKAPKRSLVVATYGRIIASYFYKAEDEQKASAMKRLLQTLFLLLNIRTGTGWHKASKCHTREINEKGIQ</sequence>
<comment type="caution">
    <text evidence="1">The sequence shown here is derived from an EMBL/GenBank/DDBJ whole genome shotgun (WGS) entry which is preliminary data.</text>
</comment>
<feature type="non-terminal residue" evidence="1">
    <location>
        <position position="1"/>
    </location>
</feature>
<name>A0A811VBR0_CERCA</name>
<dbReference type="AlphaFoldDB" id="A0A811VBR0"/>
<keyword evidence="2" id="KW-1185">Reference proteome</keyword>